<dbReference type="PANTHER" id="PTHR34475:SF1">
    <property type="entry name" value="CYTOSKELETON PROTEIN RODZ"/>
    <property type="match status" value="1"/>
</dbReference>
<protein>
    <submittedName>
        <fullName evidence="4">Helix-turn-helix domain-containing protein</fullName>
    </submittedName>
</protein>
<feature type="transmembrane region" description="Helical" evidence="2">
    <location>
        <begin position="111"/>
        <end position="132"/>
    </location>
</feature>
<keyword evidence="2" id="KW-0472">Membrane</keyword>
<dbReference type="Gene3D" id="1.10.260.40">
    <property type="entry name" value="lambda repressor-like DNA-binding domains"/>
    <property type="match status" value="1"/>
</dbReference>
<gene>
    <name evidence="4" type="ORF">F6J89_33455</name>
</gene>
<feature type="compositionally biased region" description="Basic and acidic residues" evidence="1">
    <location>
        <begin position="155"/>
        <end position="169"/>
    </location>
</feature>
<sequence length="278" mass="30549">MRKHVHHLERTQSDQLRSIGHQLYEVRQSLSYSIDEVSKKTLIQRRLLQAIEQGQLNQLPEPIYIQGFIRRYAEALGLDGNQVAAQFPTELTTSIRTMSWKDLPAAQLRPLHLYVAYILVILGAVSGLSHLLNRSTPISPGLGTPSVTSIIQTDRQSDGKKSEAPESRPAENPPSSEEEIRVEVTLTDSSWMLIVADDKTEFEGILNSGEQRTWTAEEELELTAGNAGGVLLSLNDGDAEKLGDAGSVQKITFSPDSPAAASPVTTGFINPQALWTRP</sequence>
<dbReference type="InterPro" id="IPR010982">
    <property type="entry name" value="Lambda_DNA-bd_dom_sf"/>
</dbReference>
<organism evidence="4">
    <name type="scientific">Symploca sp. SIO1C4</name>
    <dbReference type="NCBI Taxonomy" id="2607765"/>
    <lineage>
        <taxon>Bacteria</taxon>
        <taxon>Bacillati</taxon>
        <taxon>Cyanobacteriota</taxon>
        <taxon>Cyanophyceae</taxon>
        <taxon>Coleofasciculales</taxon>
        <taxon>Coleofasciculaceae</taxon>
        <taxon>Symploca</taxon>
    </lineage>
</organism>
<dbReference type="PANTHER" id="PTHR34475">
    <property type="match status" value="1"/>
</dbReference>
<dbReference type="EMBL" id="JAAHFQ010001208">
    <property type="protein sequence ID" value="NER32372.1"/>
    <property type="molecule type" value="Genomic_DNA"/>
</dbReference>
<accession>A0A6B3NPY2</accession>
<comment type="caution">
    <text evidence="4">The sequence shown here is derived from an EMBL/GenBank/DDBJ whole genome shotgun (WGS) entry which is preliminary data.</text>
</comment>
<feature type="compositionally biased region" description="Polar residues" evidence="1">
    <location>
        <begin position="145"/>
        <end position="154"/>
    </location>
</feature>
<feature type="domain" description="Cytoskeleton protein RodZ-like C-terminal" evidence="3">
    <location>
        <begin position="184"/>
        <end position="252"/>
    </location>
</feature>
<dbReference type="Pfam" id="PF13464">
    <property type="entry name" value="RodZ_C"/>
    <property type="match status" value="1"/>
</dbReference>
<evidence type="ECO:0000256" key="2">
    <source>
        <dbReference type="SAM" id="Phobius"/>
    </source>
</evidence>
<dbReference type="Pfam" id="PF13413">
    <property type="entry name" value="HTH_25"/>
    <property type="match status" value="1"/>
</dbReference>
<proteinExistence type="predicted"/>
<reference evidence="4" key="1">
    <citation type="submission" date="2019-11" db="EMBL/GenBank/DDBJ databases">
        <title>Genomic insights into an expanded diversity of filamentous marine cyanobacteria reveals the extraordinary biosynthetic potential of Moorea and Okeania.</title>
        <authorList>
            <person name="Ferreira Leao T."/>
            <person name="Wang M."/>
            <person name="Moss N."/>
            <person name="Da Silva R."/>
            <person name="Sanders J."/>
            <person name="Nurk S."/>
            <person name="Gurevich A."/>
            <person name="Humphrey G."/>
            <person name="Reher R."/>
            <person name="Zhu Q."/>
            <person name="Belda-Ferre P."/>
            <person name="Glukhov E."/>
            <person name="Rex R."/>
            <person name="Dorrestein P.C."/>
            <person name="Knight R."/>
            <person name="Pevzner P."/>
            <person name="Gerwick W.H."/>
            <person name="Gerwick L."/>
        </authorList>
    </citation>
    <scope>NUCLEOTIDE SEQUENCE</scope>
    <source>
        <strain evidence="4">SIO1C4</strain>
    </source>
</reference>
<dbReference type="GO" id="GO:0003677">
    <property type="term" value="F:DNA binding"/>
    <property type="evidence" value="ECO:0007669"/>
    <property type="project" value="InterPro"/>
</dbReference>
<dbReference type="AlphaFoldDB" id="A0A6B3NPY2"/>
<dbReference type="InterPro" id="IPR050400">
    <property type="entry name" value="Bact_Cytoskel_RodZ"/>
</dbReference>
<dbReference type="InterPro" id="IPR025194">
    <property type="entry name" value="RodZ-like_C"/>
</dbReference>
<feature type="region of interest" description="Disordered" evidence="1">
    <location>
        <begin position="143"/>
        <end position="179"/>
    </location>
</feature>
<keyword evidence="2" id="KW-0812">Transmembrane</keyword>
<keyword evidence="2" id="KW-1133">Transmembrane helix</keyword>
<evidence type="ECO:0000256" key="1">
    <source>
        <dbReference type="SAM" id="MobiDB-lite"/>
    </source>
</evidence>
<name>A0A6B3NPY2_9CYAN</name>
<evidence type="ECO:0000313" key="4">
    <source>
        <dbReference type="EMBL" id="NER32372.1"/>
    </source>
</evidence>
<evidence type="ECO:0000259" key="3">
    <source>
        <dbReference type="Pfam" id="PF13464"/>
    </source>
</evidence>